<organism evidence="1">
    <name type="scientific">marine sediment metagenome</name>
    <dbReference type="NCBI Taxonomy" id="412755"/>
    <lineage>
        <taxon>unclassified sequences</taxon>
        <taxon>metagenomes</taxon>
        <taxon>ecological metagenomes</taxon>
    </lineage>
</organism>
<proteinExistence type="predicted"/>
<dbReference type="InterPro" id="IPR000246">
    <property type="entry name" value="Peptidase_T2"/>
</dbReference>
<comment type="caution">
    <text evidence="1">The sequence shown here is derived from an EMBL/GenBank/DDBJ whole genome shotgun (WGS) entry which is preliminary data.</text>
</comment>
<dbReference type="Gene3D" id="3.60.20.30">
    <property type="entry name" value="(Glycosyl)asparaginase"/>
    <property type="match status" value="1"/>
</dbReference>
<dbReference type="InterPro" id="IPR029055">
    <property type="entry name" value="Ntn_hydrolases_N"/>
</dbReference>
<evidence type="ECO:0000313" key="1">
    <source>
        <dbReference type="EMBL" id="GAH78415.1"/>
    </source>
</evidence>
<feature type="non-terminal residue" evidence="1">
    <location>
        <position position="37"/>
    </location>
</feature>
<dbReference type="Pfam" id="PF01112">
    <property type="entry name" value="Asparaginase_2"/>
    <property type="match status" value="1"/>
</dbReference>
<name>X1JA89_9ZZZZ</name>
<sequence length="37" mass="3690">MGISTGGITLRLPGRIGDTQVIGTGIYADKNGVVSAT</sequence>
<protein>
    <submittedName>
        <fullName evidence="1">Uncharacterized protein</fullName>
    </submittedName>
</protein>
<dbReference type="GO" id="GO:0016787">
    <property type="term" value="F:hydrolase activity"/>
    <property type="evidence" value="ECO:0007669"/>
    <property type="project" value="InterPro"/>
</dbReference>
<dbReference type="EMBL" id="BARU01044503">
    <property type="protein sequence ID" value="GAH78415.1"/>
    <property type="molecule type" value="Genomic_DNA"/>
</dbReference>
<gene>
    <name evidence="1" type="ORF">S03H2_67848</name>
</gene>
<dbReference type="AlphaFoldDB" id="X1JA89"/>
<accession>X1JA89</accession>
<dbReference type="SUPFAM" id="SSF56235">
    <property type="entry name" value="N-terminal nucleophile aminohydrolases (Ntn hydrolases)"/>
    <property type="match status" value="1"/>
</dbReference>
<reference evidence="1" key="1">
    <citation type="journal article" date="2014" name="Front. Microbiol.">
        <title>High frequency of phylogenetically diverse reductive dehalogenase-homologous genes in deep subseafloor sedimentary metagenomes.</title>
        <authorList>
            <person name="Kawai M."/>
            <person name="Futagami T."/>
            <person name="Toyoda A."/>
            <person name="Takaki Y."/>
            <person name="Nishi S."/>
            <person name="Hori S."/>
            <person name="Arai W."/>
            <person name="Tsubouchi T."/>
            <person name="Morono Y."/>
            <person name="Uchiyama I."/>
            <person name="Ito T."/>
            <person name="Fujiyama A."/>
            <person name="Inagaki F."/>
            <person name="Takami H."/>
        </authorList>
    </citation>
    <scope>NUCLEOTIDE SEQUENCE</scope>
    <source>
        <strain evidence="1">Expedition CK06-06</strain>
    </source>
</reference>